<evidence type="ECO:0000313" key="3">
    <source>
        <dbReference type="Proteomes" id="UP001521222"/>
    </source>
</evidence>
<dbReference type="PANTHER" id="PTHR32251:SF17">
    <property type="entry name" value="STEROID 5-ALPHA REDUCTASE C-TERMINAL DOMAIN-CONTAINING PROTEIN"/>
    <property type="match status" value="1"/>
</dbReference>
<organism evidence="2 3">
    <name type="scientific">Nothophoma quercina</name>
    <dbReference type="NCBI Taxonomy" id="749835"/>
    <lineage>
        <taxon>Eukaryota</taxon>
        <taxon>Fungi</taxon>
        <taxon>Dikarya</taxon>
        <taxon>Ascomycota</taxon>
        <taxon>Pezizomycotina</taxon>
        <taxon>Dothideomycetes</taxon>
        <taxon>Pleosporomycetidae</taxon>
        <taxon>Pleosporales</taxon>
        <taxon>Pleosporineae</taxon>
        <taxon>Didymellaceae</taxon>
        <taxon>Nothophoma</taxon>
    </lineage>
</organism>
<evidence type="ECO:0000313" key="2">
    <source>
        <dbReference type="EMBL" id="KAL1599283.1"/>
    </source>
</evidence>
<feature type="transmembrane region" description="Helical" evidence="1">
    <location>
        <begin position="98"/>
        <end position="119"/>
    </location>
</feature>
<gene>
    <name evidence="2" type="ORF">SLS59_006300</name>
</gene>
<dbReference type="Gene3D" id="1.20.120.1630">
    <property type="match status" value="1"/>
</dbReference>
<reference evidence="2 3" key="1">
    <citation type="submission" date="2024-02" db="EMBL/GenBank/DDBJ databases">
        <title>De novo assembly and annotation of 12 fungi associated with fruit tree decline syndrome in Ontario, Canada.</title>
        <authorList>
            <person name="Sulman M."/>
            <person name="Ellouze W."/>
            <person name="Ilyukhin E."/>
        </authorList>
    </citation>
    <scope>NUCLEOTIDE SEQUENCE [LARGE SCALE GENOMIC DNA]</scope>
    <source>
        <strain evidence="2 3">M97-236</strain>
    </source>
</reference>
<feature type="transmembrane region" description="Helical" evidence="1">
    <location>
        <begin position="131"/>
        <end position="150"/>
    </location>
</feature>
<keyword evidence="1" id="KW-0472">Membrane</keyword>
<dbReference type="Proteomes" id="UP001521222">
    <property type="component" value="Unassembled WGS sequence"/>
</dbReference>
<dbReference type="InterPro" id="IPR010721">
    <property type="entry name" value="UstE-like"/>
</dbReference>
<dbReference type="Pfam" id="PF06966">
    <property type="entry name" value="DUF1295"/>
    <property type="match status" value="1"/>
</dbReference>
<accession>A0ABR3R4V2</accession>
<evidence type="ECO:0008006" key="4">
    <source>
        <dbReference type="Google" id="ProtNLM"/>
    </source>
</evidence>
<dbReference type="PANTHER" id="PTHR32251">
    <property type="entry name" value="3-OXO-5-ALPHA-STEROID 4-DEHYDROGENASE"/>
    <property type="match status" value="1"/>
</dbReference>
<keyword evidence="1" id="KW-1133">Transmembrane helix</keyword>
<comment type="caution">
    <text evidence="2">The sequence shown here is derived from an EMBL/GenBank/DDBJ whole genome shotgun (WGS) entry which is preliminary data.</text>
</comment>
<protein>
    <recommendedName>
        <fullName evidence="4">Steroid 5-alpha reductase C-terminal domain-containing protein</fullName>
    </recommendedName>
</protein>
<keyword evidence="3" id="KW-1185">Reference proteome</keyword>
<sequence length="248" mass="27461">MSDDNPLGIQRGNYQWTFPGPLCLVLGRLACIPLQYLIVTHSPFGAPLPKPSGSDLPFWPSQLVDPPHPFTVFLGMTAVLVLKQSIWVFYISNEAMTLPFALFGVIADFIYEGICAVVFRLASSNPLWSPAFLYFGAAVHALAATTELLAELQRKAFKESPKNTGKLFSKGLWGVVRHPNFAMNVVYGAAYGFATGGPLFAVLPVAMYLGNFVMNAIPPKEVYLAEKYGDQWEKYRSEVRWKLCPGVY</sequence>
<evidence type="ECO:0000256" key="1">
    <source>
        <dbReference type="SAM" id="Phobius"/>
    </source>
</evidence>
<feature type="transmembrane region" description="Helical" evidence="1">
    <location>
        <begin position="70"/>
        <end position="91"/>
    </location>
</feature>
<proteinExistence type="predicted"/>
<keyword evidence="1" id="KW-0812">Transmembrane</keyword>
<name>A0ABR3R4V2_9PLEO</name>
<dbReference type="EMBL" id="JAKIXB020000020">
    <property type="protein sequence ID" value="KAL1599283.1"/>
    <property type="molecule type" value="Genomic_DNA"/>
</dbReference>